<dbReference type="InterPro" id="IPR047721">
    <property type="entry name" value="DrmB"/>
</dbReference>
<gene>
    <name evidence="2" type="ORF">QFZ49_004025</name>
</gene>
<dbReference type="NCBIfam" id="NF038324">
    <property type="entry name" value="DrmB_fam"/>
    <property type="match status" value="1"/>
</dbReference>
<protein>
    <recommendedName>
        <fullName evidence="1">MrfA-like Zn-binding domain-containing protein</fullName>
    </recommendedName>
</protein>
<organism evidence="2 3">
    <name type="scientific">Streptomyces turgidiscabies</name>
    <dbReference type="NCBI Taxonomy" id="85558"/>
    <lineage>
        <taxon>Bacteria</taxon>
        <taxon>Bacillati</taxon>
        <taxon>Actinomycetota</taxon>
        <taxon>Actinomycetes</taxon>
        <taxon>Kitasatosporales</taxon>
        <taxon>Streptomycetaceae</taxon>
        <taxon>Streptomyces</taxon>
    </lineage>
</organism>
<feature type="domain" description="MrfA-like Zn-binding" evidence="1">
    <location>
        <begin position="54"/>
        <end position="154"/>
    </location>
</feature>
<dbReference type="Proteomes" id="UP001223072">
    <property type="component" value="Unassembled WGS sequence"/>
</dbReference>
<comment type="caution">
    <text evidence="2">The sequence shown here is derived from an EMBL/GenBank/DDBJ whole genome shotgun (WGS) entry which is preliminary data.</text>
</comment>
<evidence type="ECO:0000259" key="1">
    <source>
        <dbReference type="Pfam" id="PF09369"/>
    </source>
</evidence>
<evidence type="ECO:0000313" key="3">
    <source>
        <dbReference type="Proteomes" id="UP001223072"/>
    </source>
</evidence>
<sequence>MFLRFDEKRIAAWERLPEVRTRESELRGAYAQWCANRSVDPQWPGARYVLLHSFSHMLIREFALECGYGASGIGERIYARSGDKPMVGVLLYTAAPDSEGTLGGLVTLGQQGRLGPLLSQALDAARLCSSDRLCAEHNPTVHSRLHGAACHACLFAAETSCEKGNHFLDRAMLVETLAGGTFGFFAS</sequence>
<name>A0ABU0RQ36_9ACTN</name>
<dbReference type="Pfam" id="PF09369">
    <property type="entry name" value="MZB"/>
    <property type="match status" value="1"/>
</dbReference>
<proteinExistence type="predicted"/>
<keyword evidence="3" id="KW-1185">Reference proteome</keyword>
<dbReference type="EMBL" id="JAUSZS010000004">
    <property type="protein sequence ID" value="MDQ0934085.1"/>
    <property type="molecule type" value="Genomic_DNA"/>
</dbReference>
<accession>A0ABU0RQ36</accession>
<dbReference type="InterPro" id="IPR018973">
    <property type="entry name" value="MZB"/>
</dbReference>
<evidence type="ECO:0000313" key="2">
    <source>
        <dbReference type="EMBL" id="MDQ0934085.1"/>
    </source>
</evidence>
<reference evidence="2 3" key="1">
    <citation type="submission" date="2023-07" db="EMBL/GenBank/DDBJ databases">
        <title>Comparative genomics of wheat-associated soil bacteria to identify genetic determinants of phenazine resistance.</title>
        <authorList>
            <person name="Mouncey N."/>
        </authorList>
    </citation>
    <scope>NUCLEOTIDE SEQUENCE [LARGE SCALE GENOMIC DNA]</scope>
    <source>
        <strain evidence="2 3">W2I16</strain>
    </source>
</reference>